<dbReference type="AlphaFoldDB" id="A0A4P2VL04"/>
<accession>A0A4P2VL04</accession>
<dbReference type="OrthoDB" id="5624566at2"/>
<dbReference type="RefSeq" id="WP_130610893.1">
    <property type="nucleotide sequence ID" value="NZ_AP019368.1"/>
</dbReference>
<dbReference type="KEGG" id="sbf:JCM31447_24300"/>
<gene>
    <name evidence="2" type="ORF">JCM31447_24300</name>
</gene>
<evidence type="ECO:0000313" key="3">
    <source>
        <dbReference type="Proteomes" id="UP000291236"/>
    </source>
</evidence>
<dbReference type="EMBL" id="AP019368">
    <property type="protein sequence ID" value="BBH53976.1"/>
    <property type="molecule type" value="Genomic_DNA"/>
</dbReference>
<dbReference type="InterPro" id="IPR001387">
    <property type="entry name" value="Cro/C1-type_HTH"/>
</dbReference>
<organism evidence="2 3">
    <name type="scientific">Fluviispira sanaruensis</name>
    <dbReference type="NCBI Taxonomy" id="2493639"/>
    <lineage>
        <taxon>Bacteria</taxon>
        <taxon>Pseudomonadati</taxon>
        <taxon>Bdellovibrionota</taxon>
        <taxon>Oligoflexia</taxon>
        <taxon>Silvanigrellales</taxon>
        <taxon>Silvanigrellaceae</taxon>
        <taxon>Fluviispira</taxon>
    </lineage>
</organism>
<reference evidence="2 3" key="1">
    <citation type="submission" date="2018-12" db="EMBL/GenBank/DDBJ databases">
        <title>Rubrispira sanarue gen. nov., sp., nov., a member of the order Silvanigrellales, isolated from a brackish lake in Hamamatsu Japan.</title>
        <authorList>
            <person name="Maejima Y."/>
            <person name="Iino T."/>
            <person name="Muraguchi Y."/>
            <person name="Fukuda K."/>
            <person name="Nojiri H."/>
            <person name="Ohkuma M."/>
            <person name="Moriuchi R."/>
            <person name="Dohra H."/>
            <person name="Kimbara K."/>
            <person name="Shintani M."/>
        </authorList>
    </citation>
    <scope>NUCLEOTIDE SEQUENCE [LARGE SCALE GENOMIC DNA]</scope>
    <source>
        <strain evidence="2 3">RF1110005</strain>
    </source>
</reference>
<sequence length="111" mass="12596">MTKMNFNKNDYDKFQTLDELEKEIFSEDEINDIHARALKRAKARNEMTEAVSKALIQYMASHHLGFNQFKKQLHMSSATLAKILKGNSNLTLDTIAEISEATGLKISLHIG</sequence>
<dbReference type="Pfam" id="PF13443">
    <property type="entry name" value="HTH_26"/>
    <property type="match status" value="1"/>
</dbReference>
<protein>
    <recommendedName>
        <fullName evidence="1">HTH cro/C1-type domain-containing protein</fullName>
    </recommendedName>
</protein>
<evidence type="ECO:0000259" key="1">
    <source>
        <dbReference type="PROSITE" id="PS50943"/>
    </source>
</evidence>
<proteinExistence type="predicted"/>
<feature type="domain" description="HTH cro/C1-type" evidence="1">
    <location>
        <begin position="71"/>
        <end position="109"/>
    </location>
</feature>
<name>A0A4P2VL04_FLUSA</name>
<dbReference type="GO" id="GO:0003677">
    <property type="term" value="F:DNA binding"/>
    <property type="evidence" value="ECO:0007669"/>
    <property type="project" value="InterPro"/>
</dbReference>
<dbReference type="SUPFAM" id="SSF47413">
    <property type="entry name" value="lambda repressor-like DNA-binding domains"/>
    <property type="match status" value="1"/>
</dbReference>
<dbReference type="Gene3D" id="1.10.260.40">
    <property type="entry name" value="lambda repressor-like DNA-binding domains"/>
    <property type="match status" value="1"/>
</dbReference>
<dbReference type="PROSITE" id="PS50943">
    <property type="entry name" value="HTH_CROC1"/>
    <property type="match status" value="1"/>
</dbReference>
<keyword evidence="3" id="KW-1185">Reference proteome</keyword>
<dbReference type="Proteomes" id="UP000291236">
    <property type="component" value="Chromosome"/>
</dbReference>
<evidence type="ECO:0000313" key="2">
    <source>
        <dbReference type="EMBL" id="BBH53976.1"/>
    </source>
</evidence>
<dbReference type="InterPro" id="IPR010982">
    <property type="entry name" value="Lambda_DNA-bd_dom_sf"/>
</dbReference>